<dbReference type="AlphaFoldDB" id="A0A836K3T8"/>
<feature type="binding site" evidence="6">
    <location>
        <position position="46"/>
    </location>
    <ligand>
        <name>Zn(2+)</name>
        <dbReference type="ChEBI" id="CHEBI:29105"/>
    </ligand>
</feature>
<dbReference type="InterPro" id="IPR003000">
    <property type="entry name" value="Sirtuin"/>
</dbReference>
<dbReference type="GO" id="GO:0070403">
    <property type="term" value="F:NAD+ binding"/>
    <property type="evidence" value="ECO:0007669"/>
    <property type="project" value="InterPro"/>
</dbReference>
<dbReference type="InterPro" id="IPR026591">
    <property type="entry name" value="Sirtuin_cat_small_dom_sf"/>
</dbReference>
<evidence type="ECO:0000256" key="5">
    <source>
        <dbReference type="ARBA" id="ARBA00023027"/>
    </source>
</evidence>
<dbReference type="GO" id="GO:0033553">
    <property type="term" value="C:rDNA heterochromatin"/>
    <property type="evidence" value="ECO:0007669"/>
    <property type="project" value="TreeGrafter"/>
</dbReference>
<evidence type="ECO:0000256" key="6">
    <source>
        <dbReference type="PROSITE-ProRule" id="PRU00236"/>
    </source>
</evidence>
<dbReference type="SUPFAM" id="SSF52467">
    <property type="entry name" value="DHS-like NAD/FAD-binding domain"/>
    <property type="match status" value="1"/>
</dbReference>
<protein>
    <submittedName>
        <fullName evidence="9">SIRT1 deacetylase</fullName>
    </submittedName>
</protein>
<evidence type="ECO:0000259" key="8">
    <source>
        <dbReference type="PROSITE" id="PS50305"/>
    </source>
</evidence>
<evidence type="ECO:0000313" key="10">
    <source>
        <dbReference type="Proteomes" id="UP000670152"/>
    </source>
</evidence>
<keyword evidence="5" id="KW-0520">NAD</keyword>
<name>A0A836K3T8_9HYME</name>
<feature type="region of interest" description="Disordered" evidence="7">
    <location>
        <begin position="462"/>
        <end position="531"/>
    </location>
</feature>
<comment type="caution">
    <text evidence="9">The sequence shown here is derived from an EMBL/GenBank/DDBJ whole genome shotgun (WGS) entry which is preliminary data.</text>
</comment>
<dbReference type="Proteomes" id="UP000670152">
    <property type="component" value="Unassembled WGS sequence"/>
</dbReference>
<evidence type="ECO:0000256" key="4">
    <source>
        <dbReference type="ARBA" id="ARBA00022833"/>
    </source>
</evidence>
<dbReference type="GO" id="GO:0003714">
    <property type="term" value="F:transcription corepressor activity"/>
    <property type="evidence" value="ECO:0007669"/>
    <property type="project" value="TreeGrafter"/>
</dbReference>
<feature type="compositionally biased region" description="Polar residues" evidence="7">
    <location>
        <begin position="510"/>
        <end position="531"/>
    </location>
</feature>
<keyword evidence="3 6" id="KW-0479">Metal-binding</keyword>
<dbReference type="OrthoDB" id="424302at2759"/>
<evidence type="ECO:0000256" key="3">
    <source>
        <dbReference type="ARBA" id="ARBA00022723"/>
    </source>
</evidence>
<accession>A0A836K3T8</accession>
<gene>
    <name evidence="9" type="primary">Sirt1_1</name>
    <name evidence="9" type="ORF">G6Z77_0011534</name>
</gene>
<feature type="binding site" evidence="6">
    <location>
        <position position="62"/>
    </location>
    <ligand>
        <name>Zn(2+)</name>
        <dbReference type="ChEBI" id="CHEBI:29105"/>
    </ligand>
</feature>
<dbReference type="Gene3D" id="3.40.50.1220">
    <property type="entry name" value="TPP-binding domain"/>
    <property type="match status" value="1"/>
</dbReference>
<dbReference type="PANTHER" id="PTHR11085:SF9">
    <property type="entry name" value="NAD-DEPENDENT PROTEIN DEACETYLASE SIRTUIN-1"/>
    <property type="match status" value="1"/>
</dbReference>
<dbReference type="Gene3D" id="3.30.1600.10">
    <property type="entry name" value="SIR2/SIRT2 'Small Domain"/>
    <property type="match status" value="1"/>
</dbReference>
<dbReference type="GO" id="GO:0046872">
    <property type="term" value="F:metal ion binding"/>
    <property type="evidence" value="ECO:0007669"/>
    <property type="project" value="UniProtKB-KW"/>
</dbReference>
<sequence>MSTIFFNYRIFFVEGSFATASCTKCKYQVRANDIREDIFAQRIPTCPKCRVNALPSLSEMNCSENYRDLVSQGIMKPDIVFFGEGLPDAFHDAMAKDKDDCDLLIVIGSSLKVRPVALIPSSIPSHVPQILINREPLPHLKFDVELLGDGDIIINQICHLMGDTYEEVCWYDKFLTEVSQLLPLRYLSDDTWEQSQDTTSNTEISRDSAEVDLKPHTVVSSTESQDSLSITTNVMLHHHTNDINVCVSSLHSNHVQAENPEEIFNILGESPKRRSGDTSIENSPKRMNFGSTHETEVASSTSPVKVNTKHTMISSENELHITYENNSEECQVVPTVLSLSSETVISETTLESHKSLNKCGKSKKYDVANLDATTESDKTIPKPRQASVDSVLDSGIGDSCNSIDSTEEKFHITELKNRRLERHCWQSKIRESLATRLPENSYYQLAAGRYIFPGAEIYSEPEQYDQCSLSANSESTDSDSDSSSGEEEEEDEEEETGADDDLSEDANADADTNGQNNDAKWASNSYTITQH</sequence>
<reference evidence="9 10" key="1">
    <citation type="submission" date="2020-02" db="EMBL/GenBank/DDBJ databases">
        <title>Relaxed selection underlies rapid genomic changes in the transitions from sociality to social parasitism in ants.</title>
        <authorList>
            <person name="Bi X."/>
        </authorList>
    </citation>
    <scope>NUCLEOTIDE SEQUENCE [LARGE SCALE GENOMIC DNA]</scope>
    <source>
        <strain evidence="9">BGI-DK2014b</strain>
        <tissue evidence="9">Whole body</tissue>
    </source>
</reference>
<evidence type="ECO:0000313" key="9">
    <source>
        <dbReference type="EMBL" id="KAG5330815.1"/>
    </source>
</evidence>
<proteinExistence type="predicted"/>
<dbReference type="Pfam" id="PF02146">
    <property type="entry name" value="SIR2"/>
    <property type="match status" value="1"/>
</dbReference>
<dbReference type="PROSITE" id="PS50305">
    <property type="entry name" value="SIRTUIN"/>
    <property type="match status" value="1"/>
</dbReference>
<feature type="compositionally biased region" description="Polar residues" evidence="7">
    <location>
        <begin position="289"/>
        <end position="305"/>
    </location>
</feature>
<feature type="binding site" evidence="6">
    <location>
        <position position="22"/>
    </location>
    <ligand>
        <name>Zn(2+)</name>
        <dbReference type="ChEBI" id="CHEBI:29105"/>
    </ligand>
</feature>
<evidence type="ECO:0000256" key="7">
    <source>
        <dbReference type="SAM" id="MobiDB-lite"/>
    </source>
</evidence>
<feature type="region of interest" description="Disordered" evidence="7">
    <location>
        <begin position="269"/>
        <end position="305"/>
    </location>
</feature>
<dbReference type="GO" id="GO:0005637">
    <property type="term" value="C:nuclear inner membrane"/>
    <property type="evidence" value="ECO:0007669"/>
    <property type="project" value="TreeGrafter"/>
</dbReference>
<feature type="non-terminal residue" evidence="9">
    <location>
        <position position="1"/>
    </location>
</feature>
<dbReference type="InterPro" id="IPR050134">
    <property type="entry name" value="NAD-dep_sirtuin_deacylases"/>
</dbReference>
<dbReference type="EMBL" id="JAANIB010005807">
    <property type="protein sequence ID" value="KAG5330815.1"/>
    <property type="molecule type" value="Genomic_DNA"/>
</dbReference>
<dbReference type="InterPro" id="IPR029035">
    <property type="entry name" value="DHS-like_NAD/FAD-binding_dom"/>
</dbReference>
<feature type="non-terminal residue" evidence="9">
    <location>
        <position position="531"/>
    </location>
</feature>
<evidence type="ECO:0000256" key="1">
    <source>
        <dbReference type="ARBA" id="ARBA00001947"/>
    </source>
</evidence>
<dbReference type="PANTHER" id="PTHR11085">
    <property type="entry name" value="NAD-DEPENDENT PROTEIN DEACYLASE SIRTUIN-5, MITOCHONDRIAL-RELATED"/>
    <property type="match status" value="1"/>
</dbReference>
<dbReference type="GO" id="GO:0002039">
    <property type="term" value="F:p53 binding"/>
    <property type="evidence" value="ECO:0007669"/>
    <property type="project" value="TreeGrafter"/>
</dbReference>
<organism evidence="9 10">
    <name type="scientific">Acromyrmex heyeri</name>
    <dbReference type="NCBI Taxonomy" id="230685"/>
    <lineage>
        <taxon>Eukaryota</taxon>
        <taxon>Metazoa</taxon>
        <taxon>Ecdysozoa</taxon>
        <taxon>Arthropoda</taxon>
        <taxon>Hexapoda</taxon>
        <taxon>Insecta</taxon>
        <taxon>Pterygota</taxon>
        <taxon>Neoptera</taxon>
        <taxon>Endopterygota</taxon>
        <taxon>Hymenoptera</taxon>
        <taxon>Apocrita</taxon>
        <taxon>Aculeata</taxon>
        <taxon>Formicoidea</taxon>
        <taxon>Formicidae</taxon>
        <taxon>Myrmicinae</taxon>
        <taxon>Acromyrmex</taxon>
    </lineage>
</organism>
<feature type="domain" description="Deacetylase sirtuin-type" evidence="8">
    <location>
        <begin position="1"/>
        <end position="190"/>
    </location>
</feature>
<dbReference type="GO" id="GO:0005654">
    <property type="term" value="C:nucleoplasm"/>
    <property type="evidence" value="ECO:0007669"/>
    <property type="project" value="TreeGrafter"/>
</dbReference>
<comment type="caution">
    <text evidence="6">Lacks conserved residue(s) required for the propagation of feature annotation.</text>
</comment>
<feature type="compositionally biased region" description="Acidic residues" evidence="7">
    <location>
        <begin position="476"/>
        <end position="508"/>
    </location>
</feature>
<dbReference type="GO" id="GO:0017136">
    <property type="term" value="F:histone deacetylase activity, NAD-dependent"/>
    <property type="evidence" value="ECO:0007669"/>
    <property type="project" value="TreeGrafter"/>
</dbReference>
<dbReference type="InterPro" id="IPR026590">
    <property type="entry name" value="Ssirtuin_cat_dom"/>
</dbReference>
<evidence type="ECO:0000256" key="2">
    <source>
        <dbReference type="ARBA" id="ARBA00022679"/>
    </source>
</evidence>
<comment type="cofactor">
    <cofactor evidence="1">
        <name>Zn(2+)</name>
        <dbReference type="ChEBI" id="CHEBI:29105"/>
    </cofactor>
</comment>
<feature type="binding site" evidence="6">
    <location>
        <position position="25"/>
    </location>
    <ligand>
        <name>Zn(2+)</name>
        <dbReference type="ChEBI" id="CHEBI:29105"/>
    </ligand>
</feature>
<keyword evidence="4 6" id="KW-0862">Zinc</keyword>
<keyword evidence="2" id="KW-0808">Transferase</keyword>
<keyword evidence="10" id="KW-1185">Reference proteome</keyword>